<dbReference type="Gene3D" id="1.25.40.10">
    <property type="entry name" value="Tetratricopeptide repeat domain"/>
    <property type="match status" value="1"/>
</dbReference>
<organism evidence="4 5">
    <name type="scientific">Rotaria sordida</name>
    <dbReference type="NCBI Taxonomy" id="392033"/>
    <lineage>
        <taxon>Eukaryota</taxon>
        <taxon>Metazoa</taxon>
        <taxon>Spiralia</taxon>
        <taxon>Gnathifera</taxon>
        <taxon>Rotifera</taxon>
        <taxon>Eurotatoria</taxon>
        <taxon>Bdelloidea</taxon>
        <taxon>Philodinida</taxon>
        <taxon>Philodinidae</taxon>
        <taxon>Rotaria</taxon>
    </lineage>
</organism>
<evidence type="ECO:0000256" key="3">
    <source>
        <dbReference type="PROSITE-ProRule" id="PRU00339"/>
    </source>
</evidence>
<sequence length="482" mass="55184">MAASDFCTKSIEHDDGSDNQYTSRFYSLRAQCSYMIGKKEDAYNDNCKLLELDPTNIKSYLSKGLSTYHLGNLKEALEVFNSGLNIDPDDDETKRWKETIEKELGESAENITTNKQASSATSTNSIETFQLDFYRVDVHFLFSEKEKKAIYERFNDAKQFLINVISADPRCTRVWANIIGGAYEKITVYSSPSQIFRLLFTSSTITTSILQELIATKIIIAIVHPDAAAASEILDPIRTKEYATTTRFEDKALISINPMVFNNDTTSHGSRISRESCTLFLAILLSHEITHAVKYISQKIKTTPQVPFFRTYSCLDEYDGGNALEHELFSGEMHINHNYAHTNVELFIIGSRGQHFKLSPSDIHNCLTNNSLQSLSSLVHRLELKRRRTDDSRKTHIDYFESTDYENKKNDEKFVPLLHYHTRTSVFQETDNVDSNEYFCDNNNNYKNPKLEELIERCQTNSLTDSIGEKLDDNDIDIDINK</sequence>
<dbReference type="PANTHER" id="PTHR45831:SF2">
    <property type="entry name" value="LD24721P"/>
    <property type="match status" value="1"/>
</dbReference>
<dbReference type="GO" id="GO:0006620">
    <property type="term" value="P:post-translational protein targeting to endoplasmic reticulum membrane"/>
    <property type="evidence" value="ECO:0007669"/>
    <property type="project" value="TreeGrafter"/>
</dbReference>
<reference evidence="4" key="1">
    <citation type="submission" date="2021-02" db="EMBL/GenBank/DDBJ databases">
        <authorList>
            <person name="Nowell W R."/>
        </authorList>
    </citation>
    <scope>NUCLEOTIDE SEQUENCE</scope>
</reference>
<evidence type="ECO:0000313" key="4">
    <source>
        <dbReference type="EMBL" id="CAF3643863.1"/>
    </source>
</evidence>
<gene>
    <name evidence="4" type="ORF">OTI717_LOCUS8985</name>
</gene>
<keyword evidence="2 3" id="KW-0802">TPR repeat</keyword>
<feature type="repeat" description="TPR" evidence="3">
    <location>
        <begin position="57"/>
        <end position="90"/>
    </location>
</feature>
<dbReference type="PROSITE" id="PS50005">
    <property type="entry name" value="TPR"/>
    <property type="match status" value="1"/>
</dbReference>
<dbReference type="SUPFAM" id="SSF48452">
    <property type="entry name" value="TPR-like"/>
    <property type="match status" value="1"/>
</dbReference>
<dbReference type="EMBL" id="CAJOAX010000744">
    <property type="protein sequence ID" value="CAF3643863.1"/>
    <property type="molecule type" value="Genomic_DNA"/>
</dbReference>
<dbReference type="AlphaFoldDB" id="A0A818R3I5"/>
<dbReference type="InterPro" id="IPR011990">
    <property type="entry name" value="TPR-like_helical_dom_sf"/>
</dbReference>
<evidence type="ECO:0000256" key="1">
    <source>
        <dbReference type="ARBA" id="ARBA00022737"/>
    </source>
</evidence>
<dbReference type="Proteomes" id="UP000663823">
    <property type="component" value="Unassembled WGS sequence"/>
</dbReference>
<protein>
    <submittedName>
        <fullName evidence="4">Uncharacterized protein</fullName>
    </submittedName>
</protein>
<evidence type="ECO:0000313" key="5">
    <source>
        <dbReference type="Proteomes" id="UP000663823"/>
    </source>
</evidence>
<keyword evidence="1" id="KW-0677">Repeat</keyword>
<dbReference type="InterPro" id="IPR047150">
    <property type="entry name" value="SGT"/>
</dbReference>
<name>A0A818R3I5_9BILA</name>
<dbReference type="InterPro" id="IPR019734">
    <property type="entry name" value="TPR_rpt"/>
</dbReference>
<accession>A0A818R3I5</accession>
<dbReference type="GO" id="GO:0016020">
    <property type="term" value="C:membrane"/>
    <property type="evidence" value="ECO:0007669"/>
    <property type="project" value="TreeGrafter"/>
</dbReference>
<comment type="caution">
    <text evidence="4">The sequence shown here is derived from an EMBL/GenBank/DDBJ whole genome shotgun (WGS) entry which is preliminary data.</text>
</comment>
<evidence type="ECO:0000256" key="2">
    <source>
        <dbReference type="ARBA" id="ARBA00022803"/>
    </source>
</evidence>
<dbReference type="GO" id="GO:0060090">
    <property type="term" value="F:molecular adaptor activity"/>
    <property type="evidence" value="ECO:0007669"/>
    <property type="project" value="TreeGrafter"/>
</dbReference>
<dbReference type="GO" id="GO:0072380">
    <property type="term" value="C:TRC complex"/>
    <property type="evidence" value="ECO:0007669"/>
    <property type="project" value="TreeGrafter"/>
</dbReference>
<dbReference type="PANTHER" id="PTHR45831">
    <property type="entry name" value="LD24721P"/>
    <property type="match status" value="1"/>
</dbReference>
<proteinExistence type="predicted"/>
<dbReference type="SMART" id="SM00028">
    <property type="entry name" value="TPR"/>
    <property type="match status" value="2"/>
</dbReference>